<proteinExistence type="predicted"/>
<evidence type="ECO:0000259" key="5">
    <source>
        <dbReference type="Pfam" id="PF01522"/>
    </source>
</evidence>
<dbReference type="CDD" id="cd10972">
    <property type="entry name" value="CE4_DAC_u3_5s"/>
    <property type="match status" value="1"/>
</dbReference>
<reference evidence="6 7" key="1">
    <citation type="submission" date="2016-10" db="EMBL/GenBank/DDBJ databases">
        <authorList>
            <person name="de Groot N.N."/>
        </authorList>
    </citation>
    <scope>NUCLEOTIDE SEQUENCE [LARGE SCALE GENOMIC DNA]</scope>
    <source>
        <strain evidence="6 7">APO</strain>
    </source>
</reference>
<dbReference type="Gene3D" id="3.20.20.370">
    <property type="entry name" value="Glycoside hydrolase/deacetylase"/>
    <property type="match status" value="1"/>
</dbReference>
<dbReference type="Pfam" id="PF01522">
    <property type="entry name" value="Polysacc_deac_1"/>
    <property type="match status" value="1"/>
</dbReference>
<feature type="domain" description="NodB homology" evidence="5">
    <location>
        <begin position="183"/>
        <end position="264"/>
    </location>
</feature>
<dbReference type="InterPro" id="IPR051398">
    <property type="entry name" value="Polysacch_Deacetylase"/>
</dbReference>
<organism evidence="6 7">
    <name type="scientific">Tindallia californiensis</name>
    <dbReference type="NCBI Taxonomy" id="159292"/>
    <lineage>
        <taxon>Bacteria</taxon>
        <taxon>Bacillati</taxon>
        <taxon>Bacillota</taxon>
        <taxon>Clostridia</taxon>
        <taxon>Peptostreptococcales</taxon>
        <taxon>Tindalliaceae</taxon>
        <taxon>Tindallia</taxon>
    </lineage>
</organism>
<name>A0A1H3JTZ0_9FIRM</name>
<gene>
    <name evidence="6" type="ORF">SAMN05192546_102111</name>
</gene>
<dbReference type="PANTHER" id="PTHR34216:SF3">
    <property type="entry name" value="POLY-BETA-1,6-N-ACETYL-D-GLUCOSAMINE N-DEACETYLASE"/>
    <property type="match status" value="1"/>
</dbReference>
<feature type="region of interest" description="Disordered" evidence="3">
    <location>
        <begin position="31"/>
        <end position="57"/>
    </location>
</feature>
<dbReference type="STRING" id="159292.SAMN05192546_102111"/>
<dbReference type="PANTHER" id="PTHR34216">
    <property type="match status" value="1"/>
</dbReference>
<dbReference type="InterPro" id="IPR002509">
    <property type="entry name" value="NODB_dom"/>
</dbReference>
<evidence type="ECO:0000256" key="2">
    <source>
        <dbReference type="ARBA" id="ARBA00022729"/>
    </source>
</evidence>
<evidence type="ECO:0000313" key="7">
    <source>
        <dbReference type="Proteomes" id="UP000199230"/>
    </source>
</evidence>
<feature type="signal peptide" evidence="4">
    <location>
        <begin position="1"/>
        <end position="21"/>
    </location>
</feature>
<comment type="subcellular location">
    <subcellularLocation>
        <location evidence="1">Secreted</location>
    </subcellularLocation>
</comment>
<accession>A0A1H3JTZ0</accession>
<feature type="chain" id="PRO_5039537509" evidence="4">
    <location>
        <begin position="22"/>
        <end position="372"/>
    </location>
</feature>
<dbReference type="InterPro" id="IPR011330">
    <property type="entry name" value="Glyco_hydro/deAcase_b/a-brl"/>
</dbReference>
<dbReference type="AlphaFoldDB" id="A0A1H3JTZ0"/>
<dbReference type="SUPFAM" id="SSF88713">
    <property type="entry name" value="Glycoside hydrolase/deacetylase"/>
    <property type="match status" value="1"/>
</dbReference>
<dbReference type="GO" id="GO:0005975">
    <property type="term" value="P:carbohydrate metabolic process"/>
    <property type="evidence" value="ECO:0007669"/>
    <property type="project" value="InterPro"/>
</dbReference>
<evidence type="ECO:0000256" key="4">
    <source>
        <dbReference type="SAM" id="SignalP"/>
    </source>
</evidence>
<evidence type="ECO:0000256" key="3">
    <source>
        <dbReference type="SAM" id="MobiDB-lite"/>
    </source>
</evidence>
<dbReference type="EMBL" id="FNPV01000002">
    <property type="protein sequence ID" value="SDY43417.1"/>
    <property type="molecule type" value="Genomic_DNA"/>
</dbReference>
<protein>
    <submittedName>
        <fullName evidence="6">Peptidoglycan/xylan/chitin deacetylase, PgdA/CDA1 family</fullName>
    </submittedName>
</protein>
<dbReference type="Proteomes" id="UP000199230">
    <property type="component" value="Unassembled WGS sequence"/>
</dbReference>
<dbReference type="GO" id="GO:0016810">
    <property type="term" value="F:hydrolase activity, acting on carbon-nitrogen (but not peptide) bonds"/>
    <property type="evidence" value="ECO:0007669"/>
    <property type="project" value="InterPro"/>
</dbReference>
<dbReference type="GO" id="GO:0005576">
    <property type="term" value="C:extracellular region"/>
    <property type="evidence" value="ECO:0007669"/>
    <property type="project" value="UniProtKB-SubCell"/>
</dbReference>
<evidence type="ECO:0000256" key="1">
    <source>
        <dbReference type="ARBA" id="ARBA00004613"/>
    </source>
</evidence>
<keyword evidence="2 4" id="KW-0732">Signal</keyword>
<dbReference type="RefSeq" id="WP_093310824.1">
    <property type="nucleotide sequence ID" value="NZ_FNPV01000002.1"/>
</dbReference>
<evidence type="ECO:0000313" key="6">
    <source>
        <dbReference type="EMBL" id="SDY43417.1"/>
    </source>
</evidence>
<sequence length="372" mass="43082">MKWKKYISIAAVIFLMTITLACRHSEDIDSVPKETTEDTLAEENYEDNHSLEETEDEEEAVYPEMTESDFKALEVNEMGQVMVLMYHHIREPEAEWSRTPENFREDLKNLYEANYRPIRLEDYATGNINTPAGKTPVVLTFDDGNQNNFNMIEDETGEWIIDPDSAVGILMEFHEKHPDFMPHATFFINGGTPFGQADWVDYKLNFLVENGMDIGNHTETHRHLGDVDADTLQRELGRIVQLVQKYVPDYEVNTFALPFGSRPQNEALWNYLVSGEFEDVSYHHVAVLEVGWDPYHSPYHKNFDGSAIRRVRASETKVDGVGMYDWMNAFEKGSRHRFISDGNPEKIVVPESFSENINPERSENELFIYHHQ</sequence>
<dbReference type="PROSITE" id="PS51257">
    <property type="entry name" value="PROKAR_LIPOPROTEIN"/>
    <property type="match status" value="1"/>
</dbReference>
<keyword evidence="7" id="KW-1185">Reference proteome</keyword>
<dbReference type="OrthoDB" id="9778320at2"/>